<dbReference type="EMBL" id="UYSG01002530">
    <property type="protein sequence ID" value="VDL57570.1"/>
    <property type="molecule type" value="Genomic_DNA"/>
</dbReference>
<feature type="region of interest" description="Disordered" evidence="1">
    <location>
        <begin position="187"/>
        <end position="245"/>
    </location>
</feature>
<gene>
    <name evidence="3" type="ORF">HDID_LOCUS5252</name>
</gene>
<feature type="compositionally biased region" description="Low complexity" evidence="1">
    <location>
        <begin position="189"/>
        <end position="210"/>
    </location>
</feature>
<evidence type="ECO:0000313" key="3">
    <source>
        <dbReference type="EMBL" id="VDL57570.1"/>
    </source>
</evidence>
<feature type="signal peptide" evidence="2">
    <location>
        <begin position="1"/>
        <end position="23"/>
    </location>
</feature>
<evidence type="ECO:0000256" key="2">
    <source>
        <dbReference type="SAM" id="SignalP"/>
    </source>
</evidence>
<reference evidence="5" key="1">
    <citation type="submission" date="2017-02" db="UniProtKB">
        <authorList>
            <consortium name="WormBaseParasite"/>
        </authorList>
    </citation>
    <scope>IDENTIFICATION</scope>
</reference>
<evidence type="ECO:0000313" key="4">
    <source>
        <dbReference type="Proteomes" id="UP000274504"/>
    </source>
</evidence>
<dbReference type="WBParaSite" id="HDID_0000525401-mRNA-1">
    <property type="protein sequence ID" value="HDID_0000525401-mRNA-1"/>
    <property type="gene ID" value="HDID_0000525401"/>
</dbReference>
<organism evidence="5">
    <name type="scientific">Hymenolepis diminuta</name>
    <name type="common">Rat tapeworm</name>
    <dbReference type="NCBI Taxonomy" id="6216"/>
    <lineage>
        <taxon>Eukaryota</taxon>
        <taxon>Metazoa</taxon>
        <taxon>Spiralia</taxon>
        <taxon>Lophotrochozoa</taxon>
        <taxon>Platyhelminthes</taxon>
        <taxon>Cestoda</taxon>
        <taxon>Eucestoda</taxon>
        <taxon>Cyclophyllidea</taxon>
        <taxon>Hymenolepididae</taxon>
        <taxon>Hymenolepis</taxon>
    </lineage>
</organism>
<protein>
    <submittedName>
        <fullName evidence="3 5">Uncharacterized protein</fullName>
    </submittedName>
</protein>
<keyword evidence="2" id="KW-0732">Signal</keyword>
<accession>A0A0R3SJY9</accession>
<sequence length="245" mass="27006">MSFFFVHIFSYLLLHHLLITIKAEEVAVSSSASHTDLQISQSLEATVRQKHEVQFHYRIAAHQKGHLTCEVLLRTDAKKAITKFGNQSLSHVYLRCPQVPTGICYVDCIPACSYDEVKGCVVPPSLSSVIEDCQFEILPESDKIILDYTIAMEALDRTGDWNCEYQGISAPRSLKLQASPTLPFLTKNTTTSSATSSVTTTTTATTTPSTTPTPPPTTPLIFIYHPPPPTSIRQIRPKSGSDIVL</sequence>
<dbReference type="OrthoDB" id="6251691at2759"/>
<name>A0A0R3SJY9_HYMDI</name>
<dbReference type="AlphaFoldDB" id="A0A0R3SJY9"/>
<feature type="chain" id="PRO_5043131317" evidence="2">
    <location>
        <begin position="24"/>
        <end position="245"/>
    </location>
</feature>
<evidence type="ECO:0000313" key="5">
    <source>
        <dbReference type="WBParaSite" id="HDID_0000525401-mRNA-1"/>
    </source>
</evidence>
<reference evidence="3 4" key="2">
    <citation type="submission" date="2018-11" db="EMBL/GenBank/DDBJ databases">
        <authorList>
            <consortium name="Pathogen Informatics"/>
        </authorList>
    </citation>
    <scope>NUCLEOTIDE SEQUENCE [LARGE SCALE GENOMIC DNA]</scope>
</reference>
<evidence type="ECO:0000256" key="1">
    <source>
        <dbReference type="SAM" id="MobiDB-lite"/>
    </source>
</evidence>
<dbReference type="Proteomes" id="UP000274504">
    <property type="component" value="Unassembled WGS sequence"/>
</dbReference>
<proteinExistence type="predicted"/>